<dbReference type="InterPro" id="IPR045864">
    <property type="entry name" value="aa-tRNA-synth_II/BPL/LPL"/>
</dbReference>
<dbReference type="InterPro" id="IPR006195">
    <property type="entry name" value="aa-tRNA-synth_II"/>
</dbReference>
<sequence length="443" mass="50785">MKTIKAVQTNHPAENAVQVWDLKNRIGQTAVIHGSVSRIRKMRGFAFVLLRSGGQMVQCVYSPSEAQFSLDALTEECCIRATVDVRKEERSRSGFDLVLLNVKVLSSPEEHSPVVISQRTVDTSLETLLNYRPITLRNQREAAIFKIQEALADGMRRFLKAHHFTEIHTPKIVAEGAEGGANIFHLDYFGREACLAQSPQFYKQMMVGVFERVFEIGPVFRAEKHDTSRHLNEYTGVDFEMGFIDSFRDLMEMETGMLREAMAAVKEQCPDAVSLLGVRIPEIEEIPCIKFREAKNMVHGEKTQSDCMDFSPEEEKQLCRLIQKKTGSEFVFVTHYPSAKRPFYAMDDPEHPEETLSFDLLFRGMEITTGGQRIHSYQEQLEKMLRRNMNPEHFQSYLMIHRYGMPPHGGLGLGLERLTSRLLEQDNVRRASLFPRDIHRLTP</sequence>
<dbReference type="EC" id="6.1.1.12" evidence="9"/>
<dbReference type="SUPFAM" id="SSF50249">
    <property type="entry name" value="Nucleic acid-binding proteins"/>
    <property type="match status" value="1"/>
</dbReference>
<comment type="subcellular location">
    <subcellularLocation>
        <location evidence="1 9">Cytoplasm</location>
    </subcellularLocation>
</comment>
<keyword evidence="5 9" id="KW-0547">Nucleotide-binding</keyword>
<dbReference type="InterPro" id="IPR004523">
    <property type="entry name" value="Asp-tRNA_synthase_2"/>
</dbReference>
<feature type="binding site" evidence="9">
    <location>
        <position position="366"/>
    </location>
    <ligand>
        <name>ATP</name>
        <dbReference type="ChEBI" id="CHEBI:30616"/>
    </ligand>
</feature>
<dbReference type="GO" id="GO:0016740">
    <property type="term" value="F:transferase activity"/>
    <property type="evidence" value="ECO:0007669"/>
    <property type="project" value="UniProtKB-ARBA"/>
</dbReference>
<feature type="binding site" evidence="9">
    <location>
        <begin position="221"/>
        <end position="223"/>
    </location>
    <ligand>
        <name>ATP</name>
        <dbReference type="ChEBI" id="CHEBI:30616"/>
    </ligand>
</feature>
<dbReference type="AlphaFoldDB" id="A0A9D2SLY9"/>
<evidence type="ECO:0000256" key="1">
    <source>
        <dbReference type="ARBA" id="ARBA00004496"/>
    </source>
</evidence>
<feature type="domain" description="Aminoacyl-transfer RNA synthetases class-II family profile" evidence="10">
    <location>
        <begin position="145"/>
        <end position="435"/>
    </location>
</feature>
<dbReference type="EMBL" id="DWWU01000019">
    <property type="protein sequence ID" value="HJC15055.1"/>
    <property type="molecule type" value="Genomic_DNA"/>
</dbReference>
<comment type="caution">
    <text evidence="9">Lacks conserved residue(s) required for the propagation of feature annotation.</text>
</comment>
<evidence type="ECO:0000256" key="3">
    <source>
        <dbReference type="ARBA" id="ARBA00022490"/>
    </source>
</evidence>
<dbReference type="InterPro" id="IPR002312">
    <property type="entry name" value="Asp/Asn-tRNA-synth_IIb"/>
</dbReference>
<dbReference type="GO" id="GO:0003723">
    <property type="term" value="F:RNA binding"/>
    <property type="evidence" value="ECO:0007669"/>
    <property type="project" value="TreeGrafter"/>
</dbReference>
<evidence type="ECO:0000256" key="6">
    <source>
        <dbReference type="ARBA" id="ARBA00022840"/>
    </source>
</evidence>
<dbReference type="Gene3D" id="2.40.50.140">
    <property type="entry name" value="Nucleic acid-binding proteins"/>
    <property type="match status" value="1"/>
</dbReference>
<dbReference type="GO" id="GO:0005524">
    <property type="term" value="F:ATP binding"/>
    <property type="evidence" value="ECO:0007669"/>
    <property type="project" value="UniProtKB-UniRule"/>
</dbReference>
<dbReference type="NCBIfam" id="NF003483">
    <property type="entry name" value="PRK05159.1"/>
    <property type="match status" value="1"/>
</dbReference>
<evidence type="ECO:0000256" key="4">
    <source>
        <dbReference type="ARBA" id="ARBA00022598"/>
    </source>
</evidence>
<evidence type="ECO:0000313" key="12">
    <source>
        <dbReference type="Proteomes" id="UP000823849"/>
    </source>
</evidence>
<dbReference type="Proteomes" id="UP000823849">
    <property type="component" value="Unassembled WGS sequence"/>
</dbReference>
<comment type="catalytic activity">
    <reaction evidence="9">
        <text>tRNA(Asp) + L-aspartate + ATP = L-aspartyl-tRNA(Asp) + AMP + diphosphate</text>
        <dbReference type="Rhea" id="RHEA:19649"/>
        <dbReference type="Rhea" id="RHEA-COMP:9660"/>
        <dbReference type="Rhea" id="RHEA-COMP:9678"/>
        <dbReference type="ChEBI" id="CHEBI:29991"/>
        <dbReference type="ChEBI" id="CHEBI:30616"/>
        <dbReference type="ChEBI" id="CHEBI:33019"/>
        <dbReference type="ChEBI" id="CHEBI:78442"/>
        <dbReference type="ChEBI" id="CHEBI:78516"/>
        <dbReference type="ChEBI" id="CHEBI:456215"/>
        <dbReference type="EC" id="6.1.1.12"/>
    </reaction>
</comment>
<reference evidence="11" key="1">
    <citation type="journal article" date="2021" name="PeerJ">
        <title>Extensive microbial diversity within the chicken gut microbiome revealed by metagenomics and culture.</title>
        <authorList>
            <person name="Gilroy R."/>
            <person name="Ravi A."/>
            <person name="Getino M."/>
            <person name="Pursley I."/>
            <person name="Horton D.L."/>
            <person name="Alikhan N.F."/>
            <person name="Baker D."/>
            <person name="Gharbi K."/>
            <person name="Hall N."/>
            <person name="Watson M."/>
            <person name="Adriaenssens E.M."/>
            <person name="Foster-Nyarko E."/>
            <person name="Jarju S."/>
            <person name="Secka A."/>
            <person name="Antonio M."/>
            <person name="Oren A."/>
            <person name="Chaudhuri R.R."/>
            <person name="La Ragione R."/>
            <person name="Hildebrand F."/>
            <person name="Pallen M.J."/>
        </authorList>
    </citation>
    <scope>NUCLEOTIDE SEQUENCE</scope>
    <source>
        <strain evidence="11">CHK185-5351</strain>
    </source>
</reference>
<evidence type="ECO:0000256" key="9">
    <source>
        <dbReference type="HAMAP-Rule" id="MF_02075"/>
    </source>
</evidence>
<dbReference type="GO" id="GO:0005829">
    <property type="term" value="C:cytosol"/>
    <property type="evidence" value="ECO:0007669"/>
    <property type="project" value="TreeGrafter"/>
</dbReference>
<protein>
    <recommendedName>
        <fullName evidence="9">Aspartate--tRNA ligase</fullName>
        <ecNumber evidence="9">6.1.1.12</ecNumber>
    </recommendedName>
    <alternativeName>
        <fullName evidence="9">Aspartyl-tRNA synthetase</fullName>
        <shortName evidence="9">AspRS</shortName>
    </alternativeName>
</protein>
<feature type="binding site" evidence="9">
    <location>
        <position position="373"/>
    </location>
    <ligand>
        <name>L-aspartate</name>
        <dbReference type="ChEBI" id="CHEBI:29991"/>
    </ligand>
</feature>
<comment type="caution">
    <text evidence="11">The sequence shown here is derived from an EMBL/GenBank/DDBJ whole genome shotgun (WGS) entry which is preliminary data.</text>
</comment>
<organism evidence="11 12">
    <name type="scientific">Candidatus Fusicatenibacter intestinigallinarum</name>
    <dbReference type="NCBI Taxonomy" id="2838598"/>
    <lineage>
        <taxon>Bacteria</taxon>
        <taxon>Bacillati</taxon>
        <taxon>Bacillota</taxon>
        <taxon>Clostridia</taxon>
        <taxon>Lachnospirales</taxon>
        <taxon>Lachnospiraceae</taxon>
        <taxon>Fusicatenibacter</taxon>
    </lineage>
</organism>
<dbReference type="PRINTS" id="PR01042">
    <property type="entry name" value="TRNASYNTHASP"/>
</dbReference>
<feature type="binding site" evidence="9">
    <location>
        <begin position="414"/>
        <end position="417"/>
    </location>
    <ligand>
        <name>ATP</name>
        <dbReference type="ChEBI" id="CHEBI:30616"/>
    </ligand>
</feature>
<dbReference type="FunFam" id="3.30.930.10:FF:000038">
    <property type="entry name" value="Aspartate--tRNA ligase"/>
    <property type="match status" value="1"/>
</dbReference>
<evidence type="ECO:0000259" key="10">
    <source>
        <dbReference type="PROSITE" id="PS50862"/>
    </source>
</evidence>
<accession>A0A9D2SLY9</accession>
<feature type="binding site" evidence="9">
    <location>
        <begin position="229"/>
        <end position="231"/>
    </location>
    <ligand>
        <name>ATP</name>
        <dbReference type="ChEBI" id="CHEBI:30616"/>
    </ligand>
</feature>
<comment type="subunit">
    <text evidence="9">Homodimer.</text>
</comment>
<dbReference type="Gene3D" id="3.30.930.10">
    <property type="entry name" value="Bira Bifunctional Protein, Domain 2"/>
    <property type="match status" value="1"/>
</dbReference>
<feature type="binding site" evidence="9">
    <location>
        <position position="221"/>
    </location>
    <ligand>
        <name>L-aspartate</name>
        <dbReference type="ChEBI" id="CHEBI:29991"/>
    </ligand>
</feature>
<dbReference type="PANTHER" id="PTHR43450">
    <property type="entry name" value="ASPARTYL-TRNA SYNTHETASE"/>
    <property type="match status" value="1"/>
</dbReference>
<proteinExistence type="inferred from homology"/>
<dbReference type="HAMAP" id="MF_02075">
    <property type="entry name" value="Asp_tRNA_synth_type2"/>
    <property type="match status" value="1"/>
</dbReference>
<dbReference type="InterPro" id="IPR012340">
    <property type="entry name" value="NA-bd_OB-fold"/>
</dbReference>
<keyword evidence="7 9" id="KW-0648">Protein biosynthesis</keyword>
<feature type="binding site" evidence="9">
    <location>
        <position position="178"/>
    </location>
    <ligand>
        <name>L-aspartate</name>
        <dbReference type="ChEBI" id="CHEBI:29991"/>
    </ligand>
</feature>
<dbReference type="PANTHER" id="PTHR43450:SF1">
    <property type="entry name" value="ASPARTATE--TRNA LIGASE, CYTOPLASMIC"/>
    <property type="match status" value="1"/>
</dbReference>
<dbReference type="GO" id="GO:0006422">
    <property type="term" value="P:aspartyl-tRNA aminoacylation"/>
    <property type="evidence" value="ECO:0007669"/>
    <property type="project" value="UniProtKB-UniRule"/>
</dbReference>
<dbReference type="NCBIfam" id="TIGR00458">
    <property type="entry name" value="aspS_nondisc"/>
    <property type="match status" value="1"/>
</dbReference>
<keyword evidence="8 9" id="KW-0030">Aminoacyl-tRNA synthetase</keyword>
<evidence type="ECO:0000256" key="5">
    <source>
        <dbReference type="ARBA" id="ARBA00022741"/>
    </source>
</evidence>
<dbReference type="InterPro" id="IPR004364">
    <property type="entry name" value="Aa-tRNA-synt_II"/>
</dbReference>
<name>A0A9D2SLY9_9FIRM</name>
<dbReference type="GO" id="GO:0140096">
    <property type="term" value="F:catalytic activity, acting on a protein"/>
    <property type="evidence" value="ECO:0007669"/>
    <property type="project" value="UniProtKB-ARBA"/>
</dbReference>
<dbReference type="PROSITE" id="PS50862">
    <property type="entry name" value="AA_TRNA_LIGASE_II"/>
    <property type="match status" value="1"/>
</dbReference>
<dbReference type="GO" id="GO:0017101">
    <property type="term" value="C:aminoacyl-tRNA synthetase multienzyme complex"/>
    <property type="evidence" value="ECO:0007669"/>
    <property type="project" value="TreeGrafter"/>
</dbReference>
<feature type="region of interest" description="Aspartate" evidence="9">
    <location>
        <begin position="200"/>
        <end position="203"/>
    </location>
</feature>
<gene>
    <name evidence="9 11" type="primary">aspS</name>
    <name evidence="11" type="ORF">H9705_04405</name>
</gene>
<evidence type="ECO:0000256" key="8">
    <source>
        <dbReference type="ARBA" id="ARBA00023146"/>
    </source>
</evidence>
<dbReference type="GO" id="GO:0004815">
    <property type="term" value="F:aspartate-tRNA ligase activity"/>
    <property type="evidence" value="ECO:0007669"/>
    <property type="project" value="UniProtKB-UniRule"/>
</dbReference>
<reference evidence="11" key="2">
    <citation type="submission" date="2021-04" db="EMBL/GenBank/DDBJ databases">
        <authorList>
            <person name="Gilroy R."/>
        </authorList>
    </citation>
    <scope>NUCLEOTIDE SEQUENCE</scope>
    <source>
        <strain evidence="11">CHK185-5351</strain>
    </source>
</reference>
<evidence type="ECO:0000256" key="7">
    <source>
        <dbReference type="ARBA" id="ARBA00022917"/>
    </source>
</evidence>
<comment type="function">
    <text evidence="9">Catalyzes the attachment of L-aspartate to tRNA(Asp) in a two-step reaction: L-aspartate is first activated by ATP to form Asp-AMP and then transferred to the acceptor end of tRNA(Asp).</text>
</comment>
<dbReference type="SUPFAM" id="SSF55681">
    <property type="entry name" value="Class II aaRS and biotin synthetases"/>
    <property type="match status" value="1"/>
</dbReference>
<keyword evidence="6 9" id="KW-0067">ATP-binding</keyword>
<evidence type="ECO:0000313" key="11">
    <source>
        <dbReference type="EMBL" id="HJC15055.1"/>
    </source>
</evidence>
<feature type="binding site" evidence="9">
    <location>
        <position position="369"/>
    </location>
    <ligand>
        <name>L-aspartate</name>
        <dbReference type="ChEBI" id="CHEBI:29991"/>
    </ligand>
</feature>
<keyword evidence="3 9" id="KW-0963">Cytoplasm</keyword>
<evidence type="ECO:0000256" key="2">
    <source>
        <dbReference type="ARBA" id="ARBA00005312"/>
    </source>
</evidence>
<comment type="similarity">
    <text evidence="2 9">Belongs to the class-II aminoacyl-tRNA synthetase family. Type 2 subfamily.</text>
</comment>
<dbReference type="Pfam" id="PF00152">
    <property type="entry name" value="tRNA-synt_2"/>
    <property type="match status" value="1"/>
</dbReference>
<keyword evidence="4 9" id="KW-0436">Ligase</keyword>